<evidence type="ECO:0000313" key="2">
    <source>
        <dbReference type="EMBL" id="KAF2870726.1"/>
    </source>
</evidence>
<feature type="compositionally biased region" description="Polar residues" evidence="1">
    <location>
        <begin position="320"/>
        <end position="338"/>
    </location>
</feature>
<name>A0A7C8I6S3_9PLEO</name>
<feature type="compositionally biased region" description="Pro residues" evidence="1">
    <location>
        <begin position="57"/>
        <end position="67"/>
    </location>
</feature>
<gene>
    <name evidence="2" type="ORF">BDV95DRAFT_574461</name>
</gene>
<dbReference type="AlphaFoldDB" id="A0A7C8I6S3"/>
<keyword evidence="3" id="KW-1185">Reference proteome</keyword>
<evidence type="ECO:0000313" key="3">
    <source>
        <dbReference type="Proteomes" id="UP000481861"/>
    </source>
</evidence>
<accession>A0A7C8I6S3</accession>
<evidence type="ECO:0000256" key="1">
    <source>
        <dbReference type="SAM" id="MobiDB-lite"/>
    </source>
</evidence>
<organism evidence="2 3">
    <name type="scientific">Massariosphaeria phaeospora</name>
    <dbReference type="NCBI Taxonomy" id="100035"/>
    <lineage>
        <taxon>Eukaryota</taxon>
        <taxon>Fungi</taxon>
        <taxon>Dikarya</taxon>
        <taxon>Ascomycota</taxon>
        <taxon>Pezizomycotina</taxon>
        <taxon>Dothideomycetes</taxon>
        <taxon>Pleosporomycetidae</taxon>
        <taxon>Pleosporales</taxon>
        <taxon>Pleosporales incertae sedis</taxon>
        <taxon>Massariosphaeria</taxon>
    </lineage>
</organism>
<dbReference type="OrthoDB" id="5333304at2759"/>
<proteinExistence type="predicted"/>
<dbReference type="EMBL" id="JAADJZ010000013">
    <property type="protein sequence ID" value="KAF2870726.1"/>
    <property type="molecule type" value="Genomic_DNA"/>
</dbReference>
<feature type="region of interest" description="Disordered" evidence="1">
    <location>
        <begin position="44"/>
        <end position="117"/>
    </location>
</feature>
<feature type="compositionally biased region" description="Low complexity" evidence="1">
    <location>
        <begin position="204"/>
        <end position="215"/>
    </location>
</feature>
<sequence>MSTTAAPPHLNGNSVAPAEVPREAEFLAKLLQIRDQVLASKHARIQLPPKALEQVAPRPPQHTPPTRPTTNGTLNGAARPFQPFSPRPDPSPQQYQKNESVAAVAQAQHPPATTKSALSGIDPVLLTKSDHLIRAELQLRRQQIERTLKDQVDRKSRGNDMLADERGVDVEGILTKAQELVKPLSGLQTPPTNSEGAESFDENSYYSSKADSWSSEGIDSNQNASADVVEPLILQASKAPLTIAKPSSRPKPQTRRAEPPVIDLEEEAYEPADDIEIYEPELANSRDEAEESDYSPPPAAVGPSEPSRPRIRHRGPQGPGATNGSTRRQSPTTQHAALQNNKKRRRDEKREERRRQQQANKRVVRSPEPYIKEEPQSPPPFAAYSDPQPNKRRALQPIINNAESVSARQGARMQPVYHREQEPSSRLRRQQEEPLSPSVIHTPQRRVERNDHDLRRVASLQHARRPLSPVGGDLYAAPEPRQIRAASHAFADRPLEQPVYREASIRPSAAPRYVRERSQSPIYEYVPRPQSPVMMAPPPRRIVVDQFGNQFYASPADGRESAAPPSRRMELDPYPERAITREPTIRAPVRPELYEAEDGLRMPPPPRRYIEASDADLVETRPYRPREVSHRPVDVSYRPQEVLERRPIMQYEEMGPPRQVRAYSVRPEVVRQEVPEGYVRHESIQPSYTRVAAPRYREMSVVRQDPYDDPGYGLAAPPGRRYVEEGPSEIPIEIGQEPYAAPRRVSYRY</sequence>
<feature type="region of interest" description="Disordered" evidence="1">
    <location>
        <begin position="182"/>
        <end position="223"/>
    </location>
</feature>
<feature type="compositionally biased region" description="Polar residues" evidence="1">
    <location>
        <begin position="398"/>
        <end position="407"/>
    </location>
</feature>
<dbReference type="Proteomes" id="UP000481861">
    <property type="component" value="Unassembled WGS sequence"/>
</dbReference>
<feature type="compositionally biased region" description="Acidic residues" evidence="1">
    <location>
        <begin position="263"/>
        <end position="279"/>
    </location>
</feature>
<protein>
    <submittedName>
        <fullName evidence="2">Uncharacterized protein</fullName>
    </submittedName>
</protein>
<feature type="region of interest" description="Disordered" evidence="1">
    <location>
        <begin position="237"/>
        <end position="436"/>
    </location>
</feature>
<comment type="caution">
    <text evidence="2">The sequence shown here is derived from an EMBL/GenBank/DDBJ whole genome shotgun (WGS) entry which is preliminary data.</text>
</comment>
<feature type="compositionally biased region" description="Basic and acidic residues" evidence="1">
    <location>
        <begin position="417"/>
        <end position="432"/>
    </location>
</feature>
<reference evidence="2 3" key="1">
    <citation type="submission" date="2020-01" db="EMBL/GenBank/DDBJ databases">
        <authorList>
            <consortium name="DOE Joint Genome Institute"/>
            <person name="Haridas S."/>
            <person name="Albert R."/>
            <person name="Binder M."/>
            <person name="Bloem J."/>
            <person name="Labutti K."/>
            <person name="Salamov A."/>
            <person name="Andreopoulos B."/>
            <person name="Baker S.E."/>
            <person name="Barry K."/>
            <person name="Bills G."/>
            <person name="Bluhm B.H."/>
            <person name="Cannon C."/>
            <person name="Castanera R."/>
            <person name="Culley D.E."/>
            <person name="Daum C."/>
            <person name="Ezra D."/>
            <person name="Gonzalez J.B."/>
            <person name="Henrissat B."/>
            <person name="Kuo A."/>
            <person name="Liang C."/>
            <person name="Lipzen A."/>
            <person name="Lutzoni F."/>
            <person name="Magnuson J."/>
            <person name="Mondo S."/>
            <person name="Nolan M."/>
            <person name="Ohm R."/>
            <person name="Pangilinan J."/>
            <person name="Park H.-J.H."/>
            <person name="Ramirez L."/>
            <person name="Alfaro M."/>
            <person name="Sun H."/>
            <person name="Tritt A."/>
            <person name="Yoshinaga Y."/>
            <person name="Zwiers L.-H.L."/>
            <person name="Turgeon B.G."/>
            <person name="Goodwin S.B."/>
            <person name="Spatafora J.W."/>
            <person name="Crous P.W."/>
            <person name="Grigoriev I.V."/>
        </authorList>
    </citation>
    <scope>NUCLEOTIDE SEQUENCE [LARGE SCALE GENOMIC DNA]</scope>
    <source>
        <strain evidence="2 3">CBS 611.86</strain>
    </source>
</reference>
<feature type="compositionally biased region" description="Polar residues" evidence="1">
    <location>
        <begin position="186"/>
        <end position="196"/>
    </location>
</feature>
<feature type="compositionally biased region" description="Low complexity" evidence="1">
    <location>
        <begin position="101"/>
        <end position="114"/>
    </location>
</feature>